<dbReference type="EMBL" id="SPMZ01000077">
    <property type="protein sequence ID" value="NMQ21166.1"/>
    <property type="molecule type" value="Genomic_DNA"/>
</dbReference>
<keyword evidence="2" id="KW-1185">Reference proteome</keyword>
<proteinExistence type="predicted"/>
<accession>A0ABX1TR56</accession>
<protein>
    <submittedName>
        <fullName evidence="1">Tetratricopeptide repeat protein</fullName>
    </submittedName>
</protein>
<dbReference type="Gene3D" id="1.25.40.10">
    <property type="entry name" value="Tetratricopeptide repeat domain"/>
    <property type="match status" value="1"/>
</dbReference>
<evidence type="ECO:0000313" key="1">
    <source>
        <dbReference type="EMBL" id="NMQ21166.1"/>
    </source>
</evidence>
<organism evidence="1 2">
    <name type="scientific">Candidatus Competibacter phosphatis</name>
    <dbReference type="NCBI Taxonomy" id="221280"/>
    <lineage>
        <taxon>Bacteria</taxon>
        <taxon>Pseudomonadati</taxon>
        <taxon>Pseudomonadota</taxon>
        <taxon>Gammaproteobacteria</taxon>
        <taxon>Candidatus Competibacteraceae</taxon>
        <taxon>Candidatus Competibacter</taxon>
    </lineage>
</organism>
<dbReference type="SUPFAM" id="SSF48452">
    <property type="entry name" value="TPR-like"/>
    <property type="match status" value="1"/>
</dbReference>
<evidence type="ECO:0000313" key="2">
    <source>
        <dbReference type="Proteomes" id="UP000760480"/>
    </source>
</evidence>
<feature type="non-terminal residue" evidence="1">
    <location>
        <position position="249"/>
    </location>
</feature>
<name>A0ABX1TR56_9GAMM</name>
<gene>
    <name evidence="1" type="ORF">E4P82_19370</name>
</gene>
<dbReference type="InterPro" id="IPR011990">
    <property type="entry name" value="TPR-like_helical_dom_sf"/>
</dbReference>
<dbReference type="Proteomes" id="UP000760480">
    <property type="component" value="Unassembled WGS sequence"/>
</dbReference>
<comment type="caution">
    <text evidence="1">The sequence shown here is derived from an EMBL/GenBank/DDBJ whole genome shotgun (WGS) entry which is preliminary data.</text>
</comment>
<reference evidence="1 2" key="1">
    <citation type="submission" date="2019-03" db="EMBL/GenBank/DDBJ databases">
        <title>Metabolic reconstructions from genomes of highly enriched 'Candidatus Accumulibacter' and 'Candidatus Competibacter' bioreactor populations.</title>
        <authorList>
            <person name="Annavajhala M.K."/>
            <person name="Welles L."/>
            <person name="Abbas B."/>
            <person name="Sorokin D."/>
            <person name="Park H."/>
            <person name="Van Loosdrecht M."/>
            <person name="Chandran K."/>
        </authorList>
    </citation>
    <scope>NUCLEOTIDE SEQUENCE [LARGE SCALE GENOMIC DNA]</scope>
    <source>
        <strain evidence="1 2">SBR_G</strain>
    </source>
</reference>
<sequence>MTWSNKENPMLKWLRQFAQRLAVRMWRRSSRDLLRPWGRDGMPNIYLHVNTLEPSMQKSLEFLAIVLQLIVDNRKDIQQIYPYLKANQQRLNDTLLEAISIAAPSWFNGDKNQQKLVAAMFGGFGNLIAQFPLGNREINLELAITAYQQALQVFTREAFPKQWAAMQNDLANAYSQRIRGERAENLEQALAAFQLVLQVDTREAFPVDWAMTQHNLANAYRDRIRRASGRRTWNRPSPPAGWRCRSILG</sequence>